<reference evidence="1" key="1">
    <citation type="submission" date="1995-01" db="EMBL/GenBank/DDBJ databases">
        <authorList>
            <person name="Pearson D."/>
            <person name="Bowman S."/>
        </authorList>
    </citation>
    <scope>NUCLEOTIDE SEQUENCE</scope>
    <source>
        <strain evidence="1">AB972</strain>
    </source>
</reference>
<dbReference type="AlphaFoldDB" id="A2P2F4"/>
<accession>A2P2F4</accession>
<organism evidence="1">
    <name type="scientific">Saccharomyces cerevisiae</name>
    <name type="common">Baker's yeast</name>
    <dbReference type="NCBI Taxonomy" id="4932"/>
    <lineage>
        <taxon>Eukaryota</taxon>
        <taxon>Fungi</taxon>
        <taxon>Dikarya</taxon>
        <taxon>Ascomycota</taxon>
        <taxon>Saccharomycotina</taxon>
        <taxon>Saccharomycetes</taxon>
        <taxon>Saccharomycetales</taxon>
        <taxon>Saccharomycetaceae</taxon>
        <taxon>Saccharomyces</taxon>
    </lineage>
</organism>
<sequence>MLPVANIWRLLHVNDVPTINFARSGRALLTSSVSETFTDITFHPWGVYESSEEGVERQNITVLFFQDIERFFSC</sequence>
<protein>
    <submittedName>
        <fullName evidence="1">Uncharacterized protein</fullName>
    </submittedName>
</protein>
<name>A2P2F4_YEASX</name>
<dbReference type="EMBL" id="Z47815">
    <property type="protein sequence ID" value="CAA87816.1"/>
    <property type="molecule type" value="Genomic_DNA"/>
</dbReference>
<evidence type="ECO:0000313" key="1">
    <source>
        <dbReference type="EMBL" id="CAA87816.1"/>
    </source>
</evidence>
<proteinExistence type="predicted"/>
<reference evidence="1" key="2">
    <citation type="submission" date="1995-01" db="EMBL/GenBank/DDBJ databases">
        <authorList>
            <person name="Barrell B."/>
            <person name="Rajandream M.A."/>
        </authorList>
    </citation>
    <scope>NUCLEOTIDE SEQUENCE</scope>
    <source>
        <strain evidence="1">AB972</strain>
    </source>
</reference>